<dbReference type="InterPro" id="IPR036388">
    <property type="entry name" value="WH-like_DNA-bd_sf"/>
</dbReference>
<dbReference type="PRINTS" id="PR00598">
    <property type="entry name" value="HTHMARR"/>
</dbReference>
<dbReference type="GO" id="GO:0006950">
    <property type="term" value="P:response to stress"/>
    <property type="evidence" value="ECO:0007669"/>
    <property type="project" value="TreeGrafter"/>
</dbReference>
<evidence type="ECO:0000259" key="1">
    <source>
        <dbReference type="PROSITE" id="PS50995"/>
    </source>
</evidence>
<dbReference type="PROSITE" id="PS50995">
    <property type="entry name" value="HTH_MARR_2"/>
    <property type="match status" value="1"/>
</dbReference>
<organism evidence="2 3">
    <name type="scientific">Noviherbaspirillum sedimenti</name>
    <dbReference type="NCBI Taxonomy" id="2320865"/>
    <lineage>
        <taxon>Bacteria</taxon>
        <taxon>Pseudomonadati</taxon>
        <taxon>Pseudomonadota</taxon>
        <taxon>Betaproteobacteria</taxon>
        <taxon>Burkholderiales</taxon>
        <taxon>Oxalobacteraceae</taxon>
        <taxon>Noviherbaspirillum</taxon>
    </lineage>
</organism>
<name>A0A3A3GC42_9BURK</name>
<gene>
    <name evidence="2" type="ORF">D3878_05050</name>
</gene>
<evidence type="ECO:0000313" key="3">
    <source>
        <dbReference type="Proteomes" id="UP000266327"/>
    </source>
</evidence>
<accession>A0A3A3GC42</accession>
<feature type="domain" description="HTH marR-type" evidence="1">
    <location>
        <begin position="1"/>
        <end position="124"/>
    </location>
</feature>
<dbReference type="InterPro" id="IPR039422">
    <property type="entry name" value="MarR/SlyA-like"/>
</dbReference>
<dbReference type="Gene3D" id="1.10.10.10">
    <property type="entry name" value="Winged helix-like DNA-binding domain superfamily/Winged helix DNA-binding domain"/>
    <property type="match status" value="1"/>
</dbReference>
<dbReference type="Pfam" id="PF12802">
    <property type="entry name" value="MarR_2"/>
    <property type="match status" value="1"/>
</dbReference>
<sequence>MHAYRSLQNHLLRDISHGITQMDSRVLRYFERHPGATLSDLAHYSGRDKAQLTRLIRGLRDQALLQSEVDESDRRSTRISLTAAGKAVQRSLQQQARQMSAKAVEGMSAAQQQQLRELLRRVNRNLEIP</sequence>
<dbReference type="EMBL" id="QYUQ01000002">
    <property type="protein sequence ID" value="RJG04232.1"/>
    <property type="molecule type" value="Genomic_DNA"/>
</dbReference>
<dbReference type="InterPro" id="IPR036390">
    <property type="entry name" value="WH_DNA-bd_sf"/>
</dbReference>
<evidence type="ECO:0000313" key="2">
    <source>
        <dbReference type="EMBL" id="RJG04232.1"/>
    </source>
</evidence>
<dbReference type="SMART" id="SM00347">
    <property type="entry name" value="HTH_MARR"/>
    <property type="match status" value="1"/>
</dbReference>
<keyword evidence="3" id="KW-1185">Reference proteome</keyword>
<dbReference type="Proteomes" id="UP000266327">
    <property type="component" value="Unassembled WGS sequence"/>
</dbReference>
<dbReference type="GO" id="GO:0003700">
    <property type="term" value="F:DNA-binding transcription factor activity"/>
    <property type="evidence" value="ECO:0007669"/>
    <property type="project" value="InterPro"/>
</dbReference>
<comment type="caution">
    <text evidence="2">The sequence shown here is derived from an EMBL/GenBank/DDBJ whole genome shotgun (WGS) entry which is preliminary data.</text>
</comment>
<dbReference type="PANTHER" id="PTHR33164">
    <property type="entry name" value="TRANSCRIPTIONAL REGULATOR, MARR FAMILY"/>
    <property type="match status" value="1"/>
</dbReference>
<protein>
    <submittedName>
        <fullName evidence="2">MarR family transcriptional regulator</fullName>
    </submittedName>
</protein>
<dbReference type="InterPro" id="IPR000835">
    <property type="entry name" value="HTH_MarR-typ"/>
</dbReference>
<dbReference type="OrthoDB" id="188700at2"/>
<dbReference type="PANTHER" id="PTHR33164:SF57">
    <property type="entry name" value="MARR-FAMILY TRANSCRIPTIONAL REGULATOR"/>
    <property type="match status" value="1"/>
</dbReference>
<proteinExistence type="predicted"/>
<dbReference type="SUPFAM" id="SSF46785">
    <property type="entry name" value="Winged helix' DNA-binding domain"/>
    <property type="match status" value="1"/>
</dbReference>
<dbReference type="AlphaFoldDB" id="A0A3A3GC42"/>
<reference evidence="3" key="1">
    <citation type="submission" date="2018-09" db="EMBL/GenBank/DDBJ databases">
        <authorList>
            <person name="Zhu H."/>
        </authorList>
    </citation>
    <scope>NUCLEOTIDE SEQUENCE [LARGE SCALE GENOMIC DNA]</scope>
    <source>
        <strain evidence="3">K1S02-23</strain>
    </source>
</reference>